<feature type="region of interest" description="Disordered" evidence="2">
    <location>
        <begin position="345"/>
        <end position="459"/>
    </location>
</feature>
<name>A0A238BQU7_9BILA</name>
<sequence length="605" mass="69230">EGSILYSGPDSKIAYLKFTLSENEFIVDTVKLSEATEEEECIGAETATSMMCHQPNMEFYYWSKVYRNLIHSYPYVDSPLFGHVYRRTKNVTNHDMFHINRIYAKANNDPIYQLHDFANSSLYRAENLQKMPGVTIGLADLYCEDSLVDCDFLHKSRGHCNLFQEFRYILCARTCKMCGISLRLYYISTHHPFVHIQKEVEQQLPICSDDLQAVLNGTCNHGNLHNCLIPAFRKKCRRNCGYCPEQSRVDCEFVTAVNPEYLHDHPNYNYRCQYIRAISNRKCEADEKVAINPITDCMLSCGRYACSRNEIEEDRGHSQVPVMQLYVPQKNWQFAAFGSLTRKLKKPSNTKSNVTQSSVSSSQSVKRSRELQKKKMRKDVENSLRSLSTRQESVKKSSVSKRSQTDGSSSKSEAFDKVKSSSQSNGPLEKEKSVNASTEISGKSIPMTPVVTTRTSKDMQVAEFKDRKSKTNEEVKGAIIKEQKENISLNDEKEELSLEPKNLRWTGEGGYQTVQLRNITEDRLAVKAKCSDNELYRVNPVFGFIDPGKELKVDIMRRKAMPKVDKMIFVSVHANKEDVFPKPLFKRSKDSQKMATLPLLVARVI</sequence>
<comment type="caution">
    <text evidence="1">Lacks conserved residue(s) required for the propagation of feature annotation.</text>
</comment>
<organism evidence="5 6">
    <name type="scientific">Onchocerca flexuosa</name>
    <dbReference type="NCBI Taxonomy" id="387005"/>
    <lineage>
        <taxon>Eukaryota</taxon>
        <taxon>Metazoa</taxon>
        <taxon>Ecdysozoa</taxon>
        <taxon>Nematoda</taxon>
        <taxon>Chromadorea</taxon>
        <taxon>Rhabditida</taxon>
        <taxon>Spirurina</taxon>
        <taxon>Spiruromorpha</taxon>
        <taxon>Filarioidea</taxon>
        <taxon>Onchocercidae</taxon>
        <taxon>Onchocerca</taxon>
    </lineage>
</organism>
<dbReference type="SMART" id="SM00254">
    <property type="entry name" value="ShKT"/>
    <property type="match status" value="1"/>
</dbReference>
<gene>
    <name evidence="5" type="ORF">X798_05961</name>
</gene>
<protein>
    <recommendedName>
        <fullName evidence="7">Major sperm protein</fullName>
    </recommendedName>
</protein>
<dbReference type="PROSITE" id="PS50202">
    <property type="entry name" value="MSP"/>
    <property type="match status" value="1"/>
</dbReference>
<feature type="compositionally biased region" description="Low complexity" evidence="2">
    <location>
        <begin position="349"/>
        <end position="365"/>
    </location>
</feature>
<proteinExistence type="predicted"/>
<dbReference type="Pfam" id="PF00635">
    <property type="entry name" value="Motile_Sperm"/>
    <property type="match status" value="1"/>
</dbReference>
<evidence type="ECO:0000259" key="4">
    <source>
        <dbReference type="PROSITE" id="PS51670"/>
    </source>
</evidence>
<dbReference type="SUPFAM" id="SSF49354">
    <property type="entry name" value="PapD-like"/>
    <property type="match status" value="1"/>
</dbReference>
<accession>A0A238BQU7</accession>
<dbReference type="PANTHER" id="PTHR22947">
    <property type="entry name" value="MAJOR SPERM PROTEIN"/>
    <property type="match status" value="1"/>
</dbReference>
<feature type="domain" description="ShKT" evidence="4">
    <location>
        <begin position="143"/>
        <end position="178"/>
    </location>
</feature>
<evidence type="ECO:0000313" key="5">
    <source>
        <dbReference type="EMBL" id="OZC07035.1"/>
    </source>
</evidence>
<keyword evidence="6" id="KW-1185">Reference proteome</keyword>
<dbReference type="AlphaFoldDB" id="A0A238BQU7"/>
<evidence type="ECO:0008006" key="7">
    <source>
        <dbReference type="Google" id="ProtNLM"/>
    </source>
</evidence>
<feature type="domain" description="MSP" evidence="3">
    <location>
        <begin position="495"/>
        <end position="605"/>
    </location>
</feature>
<dbReference type="InterPro" id="IPR000535">
    <property type="entry name" value="MSP_dom"/>
</dbReference>
<dbReference type="InterPro" id="IPR051774">
    <property type="entry name" value="Sperm-specific_class_P"/>
</dbReference>
<dbReference type="EMBL" id="KZ270046">
    <property type="protein sequence ID" value="OZC07035.1"/>
    <property type="molecule type" value="Genomic_DNA"/>
</dbReference>
<evidence type="ECO:0000259" key="3">
    <source>
        <dbReference type="PROSITE" id="PS50202"/>
    </source>
</evidence>
<dbReference type="OrthoDB" id="5802652at2759"/>
<dbReference type="Gene3D" id="2.60.40.10">
    <property type="entry name" value="Immunoglobulins"/>
    <property type="match status" value="1"/>
</dbReference>
<feature type="compositionally biased region" description="Basic and acidic residues" evidence="2">
    <location>
        <begin position="367"/>
        <end position="382"/>
    </location>
</feature>
<feature type="non-terminal residue" evidence="5">
    <location>
        <position position="1"/>
    </location>
</feature>
<dbReference type="Proteomes" id="UP000242913">
    <property type="component" value="Unassembled WGS sequence"/>
</dbReference>
<dbReference type="InterPro" id="IPR013783">
    <property type="entry name" value="Ig-like_fold"/>
</dbReference>
<evidence type="ECO:0000313" key="6">
    <source>
        <dbReference type="Proteomes" id="UP000242913"/>
    </source>
</evidence>
<dbReference type="PROSITE" id="PS51670">
    <property type="entry name" value="SHKT"/>
    <property type="match status" value="1"/>
</dbReference>
<evidence type="ECO:0000256" key="1">
    <source>
        <dbReference type="PROSITE-ProRule" id="PRU01005"/>
    </source>
</evidence>
<dbReference type="Pfam" id="PF01549">
    <property type="entry name" value="ShK"/>
    <property type="match status" value="1"/>
</dbReference>
<dbReference type="InterPro" id="IPR008962">
    <property type="entry name" value="PapD-like_sf"/>
</dbReference>
<evidence type="ECO:0000256" key="2">
    <source>
        <dbReference type="SAM" id="MobiDB-lite"/>
    </source>
</evidence>
<reference evidence="5 6" key="1">
    <citation type="submission" date="2015-12" db="EMBL/GenBank/DDBJ databases">
        <title>Draft genome of the nematode, Onchocerca flexuosa.</title>
        <authorList>
            <person name="Mitreva M."/>
        </authorList>
    </citation>
    <scope>NUCLEOTIDE SEQUENCE [LARGE SCALE GENOMIC DNA]</scope>
    <source>
        <strain evidence="5">Red Deer</strain>
    </source>
</reference>
<dbReference type="PANTHER" id="PTHR22947:SF12">
    <property type="entry name" value="MAJOR SPERM PROTEIN"/>
    <property type="match status" value="1"/>
</dbReference>
<dbReference type="InterPro" id="IPR003582">
    <property type="entry name" value="ShKT_dom"/>
</dbReference>